<dbReference type="PROSITE" id="PS00990">
    <property type="entry name" value="CLAT_ADAPTOR_M_1"/>
    <property type="match status" value="1"/>
</dbReference>
<dbReference type="CDD" id="cd14837">
    <property type="entry name" value="AP3_Mu_N"/>
    <property type="match status" value="1"/>
</dbReference>
<dbReference type="Proteomes" id="UP000298061">
    <property type="component" value="Unassembled WGS sequence"/>
</dbReference>
<evidence type="ECO:0000313" key="8">
    <source>
        <dbReference type="Proteomes" id="UP000298061"/>
    </source>
</evidence>
<dbReference type="CDD" id="cd09252">
    <property type="entry name" value="AP-3_Mu3_Cterm"/>
    <property type="match status" value="1"/>
</dbReference>
<dbReference type="PROSITE" id="PS51072">
    <property type="entry name" value="MHD"/>
    <property type="match status" value="1"/>
</dbReference>
<organism evidence="7 8">
    <name type="scientific">Hericium alpestre</name>
    <dbReference type="NCBI Taxonomy" id="135208"/>
    <lineage>
        <taxon>Eukaryota</taxon>
        <taxon>Fungi</taxon>
        <taxon>Dikarya</taxon>
        <taxon>Basidiomycota</taxon>
        <taxon>Agaricomycotina</taxon>
        <taxon>Agaricomycetes</taxon>
        <taxon>Russulales</taxon>
        <taxon>Hericiaceae</taxon>
        <taxon>Hericium</taxon>
    </lineage>
</organism>
<dbReference type="OrthoDB" id="870at2759"/>
<dbReference type="InterPro" id="IPR011012">
    <property type="entry name" value="Longin-like_dom_sf"/>
</dbReference>
<dbReference type="PANTHER" id="PTHR10529">
    <property type="entry name" value="AP COMPLEX SUBUNIT MU"/>
    <property type="match status" value="1"/>
</dbReference>
<evidence type="ECO:0000256" key="2">
    <source>
        <dbReference type="ARBA" id="ARBA00022448"/>
    </source>
</evidence>
<comment type="caution">
    <text evidence="7">The sequence shown here is derived from an EMBL/GenBank/DDBJ whole genome shotgun (WGS) entry which is preliminary data.</text>
</comment>
<dbReference type="GO" id="GO:0016192">
    <property type="term" value="P:vesicle-mediated transport"/>
    <property type="evidence" value="ECO:0007669"/>
    <property type="project" value="InterPro"/>
</dbReference>
<dbReference type="GO" id="GO:0012505">
    <property type="term" value="C:endomembrane system"/>
    <property type="evidence" value="ECO:0007669"/>
    <property type="project" value="UniProtKB-SubCell"/>
</dbReference>
<dbReference type="InterPro" id="IPR036168">
    <property type="entry name" value="AP2_Mu_C_sf"/>
</dbReference>
<evidence type="ECO:0000256" key="3">
    <source>
        <dbReference type="ARBA" id="ARBA00022927"/>
    </source>
</evidence>
<protein>
    <recommendedName>
        <fullName evidence="6">MHD domain-containing protein</fullName>
    </recommendedName>
</protein>
<evidence type="ECO:0000313" key="7">
    <source>
        <dbReference type="EMBL" id="TFY73547.1"/>
    </source>
</evidence>
<evidence type="ECO:0000259" key="6">
    <source>
        <dbReference type="PROSITE" id="PS51072"/>
    </source>
</evidence>
<gene>
    <name evidence="7" type="ORF">EWM64_g10465</name>
</gene>
<dbReference type="STRING" id="135208.A0A4Y9ZHR0"/>
<dbReference type="Gene3D" id="2.60.40.1170">
    <property type="entry name" value="Mu homology domain, subdomain B"/>
    <property type="match status" value="2"/>
</dbReference>
<dbReference type="Pfam" id="PF00928">
    <property type="entry name" value="Adap_comp_sub"/>
    <property type="match status" value="1"/>
</dbReference>
<dbReference type="InterPro" id="IPR018240">
    <property type="entry name" value="Clathrin_mu_CS"/>
</dbReference>
<dbReference type="GO" id="GO:0030131">
    <property type="term" value="C:clathrin adaptor complex"/>
    <property type="evidence" value="ECO:0007669"/>
    <property type="project" value="UniProtKB-UniRule"/>
</dbReference>
<dbReference type="EMBL" id="SFCI01002753">
    <property type="protein sequence ID" value="TFY73547.1"/>
    <property type="molecule type" value="Genomic_DNA"/>
</dbReference>
<keyword evidence="8" id="KW-1185">Reference proteome</keyword>
<dbReference type="PRINTS" id="PR00314">
    <property type="entry name" value="CLATHRINADPT"/>
</dbReference>
<keyword evidence="3 5" id="KW-0653">Protein transport</keyword>
<dbReference type="Gene3D" id="3.30.450.60">
    <property type="match status" value="1"/>
</dbReference>
<dbReference type="InterPro" id="IPR050431">
    <property type="entry name" value="Adaptor_comp_med_subunit"/>
</dbReference>
<dbReference type="SUPFAM" id="SSF64356">
    <property type="entry name" value="SNARE-like"/>
    <property type="match status" value="1"/>
</dbReference>
<accession>A0A4Y9ZHR0</accession>
<comment type="subcellular location">
    <subcellularLocation>
        <location evidence="1">Endomembrane system</location>
    </subcellularLocation>
</comment>
<dbReference type="GO" id="GO:0006886">
    <property type="term" value="P:intracellular protein transport"/>
    <property type="evidence" value="ECO:0007669"/>
    <property type="project" value="UniProtKB-UniRule"/>
</dbReference>
<feature type="domain" description="MHD" evidence="6">
    <location>
        <begin position="193"/>
        <end position="449"/>
    </location>
</feature>
<evidence type="ECO:0000256" key="1">
    <source>
        <dbReference type="ARBA" id="ARBA00004308"/>
    </source>
</evidence>
<dbReference type="InterPro" id="IPR001392">
    <property type="entry name" value="Clathrin_mu"/>
</dbReference>
<dbReference type="InterPro" id="IPR028565">
    <property type="entry name" value="MHD"/>
</dbReference>
<name>A0A4Y9ZHR0_9AGAM</name>
<dbReference type="AlphaFoldDB" id="A0A4Y9ZHR0"/>
<comment type="similarity">
    <text evidence="5">Belongs to the adaptor complexes medium subunit family.</text>
</comment>
<dbReference type="PIRSF" id="PIRSF005992">
    <property type="entry name" value="Clathrin_mu"/>
    <property type="match status" value="1"/>
</dbReference>
<reference evidence="7 8" key="1">
    <citation type="submission" date="2019-02" db="EMBL/GenBank/DDBJ databases">
        <title>Genome sequencing of the rare red list fungi Hericium alpestre (H. flagellum).</title>
        <authorList>
            <person name="Buettner E."/>
            <person name="Kellner H."/>
        </authorList>
    </citation>
    <scope>NUCLEOTIDE SEQUENCE [LARGE SCALE GENOMIC DNA]</scope>
    <source>
        <strain evidence="7 8">DSM 108284</strain>
    </source>
</reference>
<sequence>MAIDGLIILEGTGRPIVQTGFRSVNPAYPLLHIDAFNSAVAKAKRIQDVDPVLYVSQTYELGTPSACCHVEHGGLRFLCPVSGDIDPLYAFAFLQTFIEILKDYFGAISGPTLKDNFDIVYQLLEETLDSGGHPLTTSPNALRDIVLPPSLYQKILSVAGVSGLGSSGMHGGHTMGAFASPIPWRKAGARYNANEIYFDVVEHMKAIMNKNGSIVTSSVAGKIESNCRTPDLTLTFSNPRVISDPSFHPCVRLTRFSQSKVLSFVPPDGHFTLMEYHFLSSDPPPPTSATLTAATQTAQTQSNVQPPFTLKANMQVVENGGSFDITVTSRLSTRPIEDFVLEIYLGEDANSASCNAGSGAEWTYVPARQVLRWSIPNLPANSGRWTLQGSFTSAVTRPRPSRSLQTSFGLSTHLFSSLKVDQLKLTGESYKPYKGVRGRSEGQVEWRVDWLDG</sequence>
<evidence type="ECO:0000256" key="5">
    <source>
        <dbReference type="PIRNR" id="PIRNR005992"/>
    </source>
</evidence>
<keyword evidence="2 5" id="KW-0813">Transport</keyword>
<evidence type="ECO:0000256" key="4">
    <source>
        <dbReference type="ARBA" id="ARBA00023136"/>
    </source>
</evidence>
<proteinExistence type="inferred from homology"/>
<keyword evidence="4" id="KW-0472">Membrane</keyword>
<dbReference type="SUPFAM" id="SSF49447">
    <property type="entry name" value="Second domain of Mu2 adaptin subunit (ap50) of ap2 adaptor"/>
    <property type="match status" value="1"/>
</dbReference>